<protein>
    <submittedName>
        <fullName evidence="2">Uncharacterized protein</fullName>
    </submittedName>
</protein>
<dbReference type="RefSeq" id="WP_108950888.1">
    <property type="nucleotide sequence ID" value="NZ_CP022187.1"/>
</dbReference>
<organism evidence="2 3">
    <name type="scientific">Parazoarcus communis</name>
    <dbReference type="NCBI Taxonomy" id="41977"/>
    <lineage>
        <taxon>Bacteria</taxon>
        <taxon>Pseudomonadati</taxon>
        <taxon>Pseudomonadota</taxon>
        <taxon>Betaproteobacteria</taxon>
        <taxon>Rhodocyclales</taxon>
        <taxon>Zoogloeaceae</taxon>
        <taxon>Parazoarcus</taxon>
    </lineage>
</organism>
<evidence type="ECO:0000256" key="1">
    <source>
        <dbReference type="SAM" id="Phobius"/>
    </source>
</evidence>
<keyword evidence="1" id="KW-1133">Transmembrane helix</keyword>
<feature type="transmembrane region" description="Helical" evidence="1">
    <location>
        <begin position="83"/>
        <end position="101"/>
    </location>
</feature>
<dbReference type="KEGG" id="acom:CEW83_19780"/>
<dbReference type="Proteomes" id="UP000244930">
    <property type="component" value="Chromosome"/>
</dbReference>
<sequence length="117" mass="12926">MRTFQVLMLTLCLVGGLHLLLQAPVFFLPDRWDPAFGRQFDATASRVLGGGLLAMAAMALIFLRHHFYAEVRRLPGATMQKIYFGLVLMALGLITLAFNLADLVPNPDRAPSASIQR</sequence>
<evidence type="ECO:0000313" key="3">
    <source>
        <dbReference type="Proteomes" id="UP000244930"/>
    </source>
</evidence>
<dbReference type="AlphaFoldDB" id="A0A2U8GTZ3"/>
<proteinExistence type="predicted"/>
<dbReference type="EMBL" id="CP022187">
    <property type="protein sequence ID" value="AWI77189.1"/>
    <property type="molecule type" value="Genomic_DNA"/>
</dbReference>
<reference evidence="2 3" key="1">
    <citation type="submission" date="2017-06" db="EMBL/GenBank/DDBJ databases">
        <title>Azoarcus.</title>
        <authorList>
            <person name="Woo J.-H."/>
            <person name="Kim H.-S."/>
        </authorList>
    </citation>
    <scope>NUCLEOTIDE SEQUENCE [LARGE SCALE GENOMIC DNA]</scope>
    <source>
        <strain evidence="2 3">TSPY31</strain>
    </source>
</reference>
<name>A0A2U8GTZ3_9RHOO</name>
<evidence type="ECO:0000313" key="2">
    <source>
        <dbReference type="EMBL" id="AWI77189.1"/>
    </source>
</evidence>
<feature type="transmembrane region" description="Helical" evidence="1">
    <location>
        <begin position="46"/>
        <end position="63"/>
    </location>
</feature>
<keyword evidence="3" id="KW-1185">Reference proteome</keyword>
<keyword evidence="1" id="KW-0812">Transmembrane</keyword>
<keyword evidence="1" id="KW-0472">Membrane</keyword>
<accession>A0A2U8GTZ3</accession>
<gene>
    <name evidence="2" type="ORF">CEW83_19780</name>
</gene>